<gene>
    <name evidence="1" type="ORF">KFK09_000384</name>
</gene>
<evidence type="ECO:0000313" key="2">
    <source>
        <dbReference type="Proteomes" id="UP000829196"/>
    </source>
</evidence>
<sequence length="60" mass="6802">MAWQRLLTQVAKKQLGHQIFNELSGQPLFSLKKATAFIAKGSCCNQTKDSSRKVSFKLCW</sequence>
<accession>A0A8T3CAZ5</accession>
<keyword evidence="2" id="KW-1185">Reference proteome</keyword>
<dbReference type="AlphaFoldDB" id="A0A8T3CAZ5"/>
<dbReference type="Proteomes" id="UP000829196">
    <property type="component" value="Unassembled WGS sequence"/>
</dbReference>
<reference evidence="1" key="1">
    <citation type="journal article" date="2022" name="Front. Genet.">
        <title>Chromosome-Scale Assembly of the Dendrobium nobile Genome Provides Insights Into the Molecular Mechanism of the Biosynthesis of the Medicinal Active Ingredient of Dendrobium.</title>
        <authorList>
            <person name="Xu Q."/>
            <person name="Niu S.-C."/>
            <person name="Li K.-L."/>
            <person name="Zheng P.-J."/>
            <person name="Zhang X.-J."/>
            <person name="Jia Y."/>
            <person name="Liu Y."/>
            <person name="Niu Y.-X."/>
            <person name="Yu L.-H."/>
            <person name="Chen D.-F."/>
            <person name="Zhang G.-Q."/>
        </authorList>
    </citation>
    <scope>NUCLEOTIDE SEQUENCE</scope>
    <source>
        <tissue evidence="1">Leaf</tissue>
    </source>
</reference>
<proteinExistence type="predicted"/>
<dbReference type="EMBL" id="JAGYWB010000001">
    <property type="protein sequence ID" value="KAI0530836.1"/>
    <property type="molecule type" value="Genomic_DNA"/>
</dbReference>
<comment type="caution">
    <text evidence="1">The sequence shown here is derived from an EMBL/GenBank/DDBJ whole genome shotgun (WGS) entry which is preliminary data.</text>
</comment>
<organism evidence="1 2">
    <name type="scientific">Dendrobium nobile</name>
    <name type="common">Orchid</name>
    <dbReference type="NCBI Taxonomy" id="94219"/>
    <lineage>
        <taxon>Eukaryota</taxon>
        <taxon>Viridiplantae</taxon>
        <taxon>Streptophyta</taxon>
        <taxon>Embryophyta</taxon>
        <taxon>Tracheophyta</taxon>
        <taxon>Spermatophyta</taxon>
        <taxon>Magnoliopsida</taxon>
        <taxon>Liliopsida</taxon>
        <taxon>Asparagales</taxon>
        <taxon>Orchidaceae</taxon>
        <taxon>Epidendroideae</taxon>
        <taxon>Malaxideae</taxon>
        <taxon>Dendrobiinae</taxon>
        <taxon>Dendrobium</taxon>
    </lineage>
</organism>
<evidence type="ECO:0000313" key="1">
    <source>
        <dbReference type="EMBL" id="KAI0530836.1"/>
    </source>
</evidence>
<protein>
    <submittedName>
        <fullName evidence="1">Uncharacterized protein</fullName>
    </submittedName>
</protein>
<name>A0A8T3CAZ5_DENNO</name>